<dbReference type="STRING" id="930990.A0A067MFB8"/>
<feature type="compositionally biased region" description="Basic and acidic residues" evidence="1">
    <location>
        <begin position="168"/>
        <end position="177"/>
    </location>
</feature>
<evidence type="ECO:0000259" key="3">
    <source>
        <dbReference type="Pfam" id="PF06985"/>
    </source>
</evidence>
<reference evidence="5" key="1">
    <citation type="journal article" date="2014" name="Proc. Natl. Acad. Sci. U.S.A.">
        <title>Extensive sampling of basidiomycete genomes demonstrates inadequacy of the white-rot/brown-rot paradigm for wood decay fungi.</title>
        <authorList>
            <person name="Riley R."/>
            <person name="Salamov A.A."/>
            <person name="Brown D.W."/>
            <person name="Nagy L.G."/>
            <person name="Floudas D."/>
            <person name="Held B.W."/>
            <person name="Levasseur A."/>
            <person name="Lombard V."/>
            <person name="Morin E."/>
            <person name="Otillar R."/>
            <person name="Lindquist E.A."/>
            <person name="Sun H."/>
            <person name="LaButti K.M."/>
            <person name="Schmutz J."/>
            <person name="Jabbour D."/>
            <person name="Luo H."/>
            <person name="Baker S.E."/>
            <person name="Pisabarro A.G."/>
            <person name="Walton J.D."/>
            <person name="Blanchette R.A."/>
            <person name="Henrissat B."/>
            <person name="Martin F."/>
            <person name="Cullen D."/>
            <person name="Hibbett D.S."/>
            <person name="Grigoriev I.V."/>
        </authorList>
    </citation>
    <scope>NUCLEOTIDE SEQUENCE [LARGE SCALE GENOMIC DNA]</scope>
    <source>
        <strain evidence="5">FD-172 SS1</strain>
    </source>
</reference>
<dbReference type="Proteomes" id="UP000027195">
    <property type="component" value="Unassembled WGS sequence"/>
</dbReference>
<feature type="transmembrane region" description="Helical" evidence="2">
    <location>
        <begin position="31"/>
        <end position="53"/>
    </location>
</feature>
<feature type="region of interest" description="Disordered" evidence="1">
    <location>
        <begin position="138"/>
        <end position="177"/>
    </location>
</feature>
<feature type="domain" description="Heterokaryon incompatibility" evidence="3">
    <location>
        <begin position="258"/>
        <end position="346"/>
    </location>
</feature>
<evidence type="ECO:0000256" key="2">
    <source>
        <dbReference type="SAM" id="Phobius"/>
    </source>
</evidence>
<dbReference type="AlphaFoldDB" id="A0A067MFB8"/>
<keyword evidence="5" id="KW-1185">Reference proteome</keyword>
<dbReference type="HOGENOM" id="CLU_020536_0_0_1"/>
<name>A0A067MFB8_BOTB1</name>
<evidence type="ECO:0000313" key="4">
    <source>
        <dbReference type="EMBL" id="KDQ10577.1"/>
    </source>
</evidence>
<dbReference type="Pfam" id="PF06985">
    <property type="entry name" value="HET"/>
    <property type="match status" value="1"/>
</dbReference>
<dbReference type="InterPro" id="IPR010730">
    <property type="entry name" value="HET"/>
</dbReference>
<evidence type="ECO:0000313" key="5">
    <source>
        <dbReference type="Proteomes" id="UP000027195"/>
    </source>
</evidence>
<dbReference type="InParanoid" id="A0A067MFB8"/>
<feature type="transmembrane region" description="Helical" evidence="2">
    <location>
        <begin position="103"/>
        <end position="124"/>
    </location>
</feature>
<dbReference type="EMBL" id="KL198066">
    <property type="protein sequence ID" value="KDQ10577.1"/>
    <property type="molecule type" value="Genomic_DNA"/>
</dbReference>
<accession>A0A067MFB8</accession>
<dbReference type="OrthoDB" id="5303367at2759"/>
<evidence type="ECO:0000256" key="1">
    <source>
        <dbReference type="SAM" id="MobiDB-lite"/>
    </source>
</evidence>
<keyword evidence="2" id="KW-0472">Membrane</keyword>
<proteinExistence type="predicted"/>
<protein>
    <recommendedName>
        <fullName evidence="3">Heterokaryon incompatibility domain-containing protein</fullName>
    </recommendedName>
</protein>
<dbReference type="PANTHER" id="PTHR24148">
    <property type="entry name" value="ANKYRIN REPEAT DOMAIN-CONTAINING PROTEIN 39 HOMOLOG-RELATED"/>
    <property type="match status" value="1"/>
</dbReference>
<organism evidence="4 5">
    <name type="scientific">Botryobasidium botryosum (strain FD-172 SS1)</name>
    <dbReference type="NCBI Taxonomy" id="930990"/>
    <lineage>
        <taxon>Eukaryota</taxon>
        <taxon>Fungi</taxon>
        <taxon>Dikarya</taxon>
        <taxon>Basidiomycota</taxon>
        <taxon>Agaricomycotina</taxon>
        <taxon>Agaricomycetes</taxon>
        <taxon>Cantharellales</taxon>
        <taxon>Botryobasidiaceae</taxon>
        <taxon>Botryobasidium</taxon>
    </lineage>
</organism>
<gene>
    <name evidence="4" type="ORF">BOTBODRAFT_178061</name>
</gene>
<keyword evidence="2" id="KW-0812">Transmembrane</keyword>
<feature type="transmembrane region" description="Helical" evidence="2">
    <location>
        <begin position="74"/>
        <end position="91"/>
    </location>
</feature>
<keyword evidence="2" id="KW-1133">Transmembrane helix</keyword>
<sequence>MWIFENAAASYFASGVAHIAQLLQIGPISSAILVLLTLPSLVHILLVLCKHLNNSQPGVPLKEAIPPVLSHRRFVFFVLMGLPFPLLFWPLESTVTVSGFGTLIYAIPILLSISLCFTVIGLCLRTLPMIRERRAYVGPPAKRSKADRDASHTREANSGLPPLPDSYEPPRDGEQIGDASRVDIKPEEHFEAHGEVGPLATPRLILEIPLSGLTGTTINPDEGATPCRFRFLDCAAFIDSSVLCVIEYPEESLREISFAAVSYPWRDLQMPEGITPPEGSFGVRGAEHADEISIDVLRTACLAARRFGRSLLWIDRLCILQTRKDDKNWQIQRMFRIYSRCDPCLVLPGGLVRLAALSDPTTWIDRAWTLQEALAPGQNKLKCLFSFTHTSYLEFLEQQCESGFGQPFLEFLCHSASRRNPIQTIIEPGRSAACDLIELFVLMWGGVAGFKYHEPALSRHHDRFPVRIIYTPAARLLQRALQFGGRYTWIAAFARSSSRPVDMVFSMMDLLGVNLEVSQFHPEERTKAMIHLLQASMNRGERATWLYISPEMPASVELSTLPSLPETSESGRAFIRTPDRLVPAFEAVEEPELWQSEGAPRGTMSSSGYFRFCARAVLVVGPRKLNTRASSHSGTATTRAYDNREVWAIVIGRREELNRDPETGRIRPTPRSAAPPIGVTELTFMFVENHGFGLFHRIGMEREINEAKTVDWDWKWREFDVGGPGRGERVRFNATPAGPTVMCESSEVARHKARELMRHYDERNETYVIHH</sequence>
<dbReference type="InterPro" id="IPR052895">
    <property type="entry name" value="HetReg/Transcr_Mod"/>
</dbReference>
<feature type="compositionally biased region" description="Basic and acidic residues" evidence="1">
    <location>
        <begin position="144"/>
        <end position="155"/>
    </location>
</feature>
<dbReference type="PANTHER" id="PTHR24148:SF64">
    <property type="entry name" value="HETEROKARYON INCOMPATIBILITY DOMAIN-CONTAINING PROTEIN"/>
    <property type="match status" value="1"/>
</dbReference>